<dbReference type="SMART" id="SM00449">
    <property type="entry name" value="SPRY"/>
    <property type="match status" value="1"/>
</dbReference>
<feature type="compositionally biased region" description="Polar residues" evidence="3">
    <location>
        <begin position="504"/>
        <end position="518"/>
    </location>
</feature>
<dbReference type="GeneID" id="100370220"/>
<evidence type="ECO:0000313" key="5">
    <source>
        <dbReference type="Proteomes" id="UP000694865"/>
    </source>
</evidence>
<dbReference type="RefSeq" id="XP_006819056.1">
    <property type="nucleotide sequence ID" value="XM_006818993.1"/>
</dbReference>
<dbReference type="InterPro" id="IPR035778">
    <property type="entry name" value="SPRY_hnRNP_U"/>
</dbReference>
<dbReference type="InterPro" id="IPR013320">
    <property type="entry name" value="ConA-like_dom_sf"/>
</dbReference>
<comment type="subcellular location">
    <subcellularLocation>
        <location evidence="1">Nucleus</location>
    </subcellularLocation>
</comment>
<dbReference type="SUPFAM" id="SSF52540">
    <property type="entry name" value="P-loop containing nucleoside triphosphate hydrolases"/>
    <property type="match status" value="1"/>
</dbReference>
<reference evidence="6" key="1">
    <citation type="submission" date="2025-08" db="UniProtKB">
        <authorList>
            <consortium name="RefSeq"/>
        </authorList>
    </citation>
    <scope>IDENTIFICATION</scope>
    <source>
        <tissue evidence="6">Testes</tissue>
    </source>
</reference>
<protein>
    <submittedName>
        <fullName evidence="6">Heterogeneous nuclear ribonucleoprotein U-like protein 1-like</fullName>
    </submittedName>
</protein>
<dbReference type="InterPro" id="IPR043136">
    <property type="entry name" value="B30.2/SPRY_sf"/>
</dbReference>
<gene>
    <name evidence="6" type="primary">LOC100370220</name>
</gene>
<dbReference type="PANTHER" id="PTHR12381">
    <property type="entry name" value="HETEROGENEOUS NUCLEAR RIBONUCLEOPROTEIN U FAMILY MEMBER"/>
    <property type="match status" value="1"/>
</dbReference>
<dbReference type="Proteomes" id="UP000694865">
    <property type="component" value="Unplaced"/>
</dbReference>
<evidence type="ECO:0000259" key="4">
    <source>
        <dbReference type="PROSITE" id="PS50188"/>
    </source>
</evidence>
<organism evidence="5 6">
    <name type="scientific">Saccoglossus kowalevskii</name>
    <name type="common">Acorn worm</name>
    <dbReference type="NCBI Taxonomy" id="10224"/>
    <lineage>
        <taxon>Eukaryota</taxon>
        <taxon>Metazoa</taxon>
        <taxon>Hemichordata</taxon>
        <taxon>Enteropneusta</taxon>
        <taxon>Harrimaniidae</taxon>
        <taxon>Saccoglossus</taxon>
    </lineage>
</organism>
<keyword evidence="5" id="KW-1185">Reference proteome</keyword>
<feature type="region of interest" description="Disordered" evidence="3">
    <location>
        <begin position="402"/>
        <end position="546"/>
    </location>
</feature>
<feature type="domain" description="B30.2/SPRY" evidence="4">
    <location>
        <begin position="1"/>
        <end position="186"/>
    </location>
</feature>
<dbReference type="Gene3D" id="3.40.50.300">
    <property type="entry name" value="P-loop containing nucleotide triphosphate hydrolases"/>
    <property type="match status" value="1"/>
</dbReference>
<dbReference type="PANTHER" id="PTHR12381:SF56">
    <property type="entry name" value="B30.2_SPRY DOMAIN-CONTAINING PROTEIN-RELATED"/>
    <property type="match status" value="1"/>
</dbReference>
<feature type="compositionally biased region" description="Gly residues" evidence="3">
    <location>
        <begin position="436"/>
        <end position="445"/>
    </location>
</feature>
<dbReference type="SUPFAM" id="SSF49899">
    <property type="entry name" value="Concanavalin A-like lectins/glucanases"/>
    <property type="match status" value="1"/>
</dbReference>
<feature type="compositionally biased region" description="Polar residues" evidence="3">
    <location>
        <begin position="527"/>
        <end position="545"/>
    </location>
</feature>
<dbReference type="InterPro" id="IPR003877">
    <property type="entry name" value="SPRY_dom"/>
</dbReference>
<dbReference type="Gene3D" id="2.60.120.920">
    <property type="match status" value="1"/>
</dbReference>
<dbReference type="PROSITE" id="PS50188">
    <property type="entry name" value="B302_SPRY"/>
    <property type="match status" value="1"/>
</dbReference>
<keyword evidence="2" id="KW-0539">Nucleus</keyword>
<evidence type="ECO:0000256" key="1">
    <source>
        <dbReference type="ARBA" id="ARBA00004123"/>
    </source>
</evidence>
<evidence type="ECO:0000256" key="3">
    <source>
        <dbReference type="SAM" id="MobiDB-lite"/>
    </source>
</evidence>
<feature type="compositionally biased region" description="Polar residues" evidence="3">
    <location>
        <begin position="409"/>
        <end position="424"/>
    </location>
</feature>
<dbReference type="CDD" id="cd12884">
    <property type="entry name" value="SPRY_hnRNP"/>
    <property type="match status" value="1"/>
</dbReference>
<dbReference type="Pfam" id="PF13671">
    <property type="entry name" value="AAA_33"/>
    <property type="match status" value="1"/>
</dbReference>
<accession>A0ABM0MGB5</accession>
<name>A0ABM0MGB5_SACKO</name>
<dbReference type="InterPro" id="IPR027417">
    <property type="entry name" value="P-loop_NTPase"/>
</dbReference>
<dbReference type="Pfam" id="PF00622">
    <property type="entry name" value="SPRY"/>
    <property type="match status" value="1"/>
</dbReference>
<sequence length="688" mass="74055">MYQQPASQANRITLDDYNSDLHISIGPDGVTGWDMHDKGFEYLWAGVRASHGVARGKVCFECTVVENSPVDMPDTESAKHVCRVGWSVHSSNSQLGESNLSYGYGGTGKSSSNNKFLDYGQPYGVGDTITCYLDLEANPKAIFFAKNGQYLGVAFNLGPEINGKTLFPHINVKNTKFEVNFGDRSPRFPLTPGFQMIQWLPPHALLQATIPSTRKEDHEIIMMVGLPGAGKSTWAEEYARKHPEKNFYILGTNAIIDKMKVMGLKRQKNYHGRWDVLIKQATDCLNKIFKVAERRVRNYILDQTNVYFTARRRKMNNFKGYRRIAAVVVNTPEELKKRTEKREKDEGKFVPESAVKEMMANFSLPEVGESFDEVWFVEEEGPKAIQLVADFKKDGMLFKQAGQKRGIEDSSQPDSKRFASSQDGFSPRVGPRGPSPRGGPGGYAAGGPPPLSRGPPPFAARGPPPLVGDGPHRDYYPRGVTSDYRSPSGGDYGRGPPALRGQSPPRNTYQPSASQQLPYPSGDAGYSKQSDYSENPQSSYGQSYTGAGKTGSLGGYGSEASAGHSSYSQGYGDTYGSQQARMQLYGGGQSVSQPGYDAYSQPSPAYGGQGNYGSLGVGGMEGMGVGQGGGGVAGAAGGGGYLGMQGGAVDNFSGQGRGYMGNQGVGGMGSYRGGQSGGNLSSGYGNYQ</sequence>
<feature type="compositionally biased region" description="Pro residues" evidence="3">
    <location>
        <begin position="447"/>
        <end position="466"/>
    </location>
</feature>
<evidence type="ECO:0000256" key="2">
    <source>
        <dbReference type="ARBA" id="ARBA00023242"/>
    </source>
</evidence>
<dbReference type="InterPro" id="IPR001870">
    <property type="entry name" value="B30.2/SPRY"/>
</dbReference>
<evidence type="ECO:0000313" key="6">
    <source>
        <dbReference type="RefSeq" id="XP_006819056.1"/>
    </source>
</evidence>
<proteinExistence type="predicted"/>